<gene>
    <name evidence="2" type="ORF">DBV15_08509</name>
</gene>
<dbReference type="AlphaFoldDB" id="A0A4S2K968"/>
<feature type="compositionally biased region" description="Low complexity" evidence="1">
    <location>
        <begin position="105"/>
        <end position="114"/>
    </location>
</feature>
<dbReference type="Proteomes" id="UP000310200">
    <property type="component" value="Unassembled WGS sequence"/>
</dbReference>
<proteinExistence type="predicted"/>
<feature type="compositionally biased region" description="Basic residues" evidence="1">
    <location>
        <begin position="95"/>
        <end position="104"/>
    </location>
</feature>
<dbReference type="EMBL" id="QBLH01003176">
    <property type="protein sequence ID" value="TGZ43819.1"/>
    <property type="molecule type" value="Genomic_DNA"/>
</dbReference>
<evidence type="ECO:0000256" key="1">
    <source>
        <dbReference type="SAM" id="MobiDB-lite"/>
    </source>
</evidence>
<sequence length="144" mass="15401">MRAEAGRRRGGGGGDGGGGGSGDDPPRGRRRGRSSGGTARRCPQREMGVNPVGTCALTDGGGSPADTALSRRWSNPPTSNPSAEPPPTLATERRERRRRRRRRQSAPASSRWRQSPVFDFRFEALSSCIRRNLHAVPAPSTVGV</sequence>
<accession>A0A4S2K968</accession>
<reference evidence="2 3" key="1">
    <citation type="journal article" date="2019" name="Philos. Trans. R. Soc. Lond., B, Biol. Sci.">
        <title>Ant behaviour and brain gene expression of defending hosts depend on the ecological success of the intruding social parasite.</title>
        <authorList>
            <person name="Kaur R."/>
            <person name="Stoldt M."/>
            <person name="Jongepier E."/>
            <person name="Feldmeyer B."/>
            <person name="Menzel F."/>
            <person name="Bornberg-Bauer E."/>
            <person name="Foitzik S."/>
        </authorList>
    </citation>
    <scope>NUCLEOTIDE SEQUENCE [LARGE SCALE GENOMIC DNA]</scope>
    <source>
        <tissue evidence="2">Whole body</tissue>
    </source>
</reference>
<keyword evidence="3" id="KW-1185">Reference proteome</keyword>
<evidence type="ECO:0000313" key="2">
    <source>
        <dbReference type="EMBL" id="TGZ43819.1"/>
    </source>
</evidence>
<evidence type="ECO:0000313" key="3">
    <source>
        <dbReference type="Proteomes" id="UP000310200"/>
    </source>
</evidence>
<dbReference type="STRING" id="300112.A0A4S2K968"/>
<comment type="caution">
    <text evidence="2">The sequence shown here is derived from an EMBL/GenBank/DDBJ whole genome shotgun (WGS) entry which is preliminary data.</text>
</comment>
<feature type="compositionally biased region" description="Gly residues" evidence="1">
    <location>
        <begin position="11"/>
        <end position="22"/>
    </location>
</feature>
<protein>
    <submittedName>
        <fullName evidence="2">Purple acid phosphatase</fullName>
    </submittedName>
</protein>
<organism evidence="2 3">
    <name type="scientific">Temnothorax longispinosus</name>
    <dbReference type="NCBI Taxonomy" id="300112"/>
    <lineage>
        <taxon>Eukaryota</taxon>
        <taxon>Metazoa</taxon>
        <taxon>Ecdysozoa</taxon>
        <taxon>Arthropoda</taxon>
        <taxon>Hexapoda</taxon>
        <taxon>Insecta</taxon>
        <taxon>Pterygota</taxon>
        <taxon>Neoptera</taxon>
        <taxon>Endopterygota</taxon>
        <taxon>Hymenoptera</taxon>
        <taxon>Apocrita</taxon>
        <taxon>Aculeata</taxon>
        <taxon>Formicoidea</taxon>
        <taxon>Formicidae</taxon>
        <taxon>Myrmicinae</taxon>
        <taxon>Temnothorax</taxon>
    </lineage>
</organism>
<feature type="region of interest" description="Disordered" evidence="1">
    <location>
        <begin position="1"/>
        <end position="114"/>
    </location>
</feature>
<name>A0A4S2K968_9HYME</name>